<dbReference type="SUPFAM" id="SSF52096">
    <property type="entry name" value="ClpP/crotonase"/>
    <property type="match status" value="1"/>
</dbReference>
<dbReference type="PANTHER" id="PTHR32060:SF22">
    <property type="entry name" value="CARBOXYL-TERMINAL-PROCESSING PEPTIDASE 3, CHLOROPLASTIC"/>
    <property type="match status" value="1"/>
</dbReference>
<dbReference type="GO" id="GO:0008236">
    <property type="term" value="F:serine-type peptidase activity"/>
    <property type="evidence" value="ECO:0007669"/>
    <property type="project" value="InterPro"/>
</dbReference>
<dbReference type="STRING" id="551991.SAMN05192529_10458"/>
<evidence type="ECO:0000259" key="1">
    <source>
        <dbReference type="Pfam" id="PF03572"/>
    </source>
</evidence>
<dbReference type="PANTHER" id="PTHR32060">
    <property type="entry name" value="TAIL-SPECIFIC PROTEASE"/>
    <property type="match status" value="1"/>
</dbReference>
<dbReference type="GO" id="GO:0006508">
    <property type="term" value="P:proteolysis"/>
    <property type="evidence" value="ECO:0007669"/>
    <property type="project" value="InterPro"/>
</dbReference>
<dbReference type="Pfam" id="PF03572">
    <property type="entry name" value="Peptidase_S41"/>
    <property type="match status" value="1"/>
</dbReference>
<dbReference type="OrthoDB" id="7168509at2"/>
<dbReference type="RefSeq" id="WP_091394468.1">
    <property type="nucleotide sequence ID" value="NZ_FNQY01000004.1"/>
</dbReference>
<organism evidence="2 3">
    <name type="scientific">Arachidicoccus rhizosphaerae</name>
    <dbReference type="NCBI Taxonomy" id="551991"/>
    <lineage>
        <taxon>Bacteria</taxon>
        <taxon>Pseudomonadati</taxon>
        <taxon>Bacteroidota</taxon>
        <taxon>Chitinophagia</taxon>
        <taxon>Chitinophagales</taxon>
        <taxon>Chitinophagaceae</taxon>
        <taxon>Arachidicoccus</taxon>
    </lineage>
</organism>
<dbReference type="SUPFAM" id="SSF50156">
    <property type="entry name" value="PDZ domain-like"/>
    <property type="match status" value="1"/>
</dbReference>
<dbReference type="GO" id="GO:0004175">
    <property type="term" value="F:endopeptidase activity"/>
    <property type="evidence" value="ECO:0007669"/>
    <property type="project" value="TreeGrafter"/>
</dbReference>
<evidence type="ECO:0000313" key="2">
    <source>
        <dbReference type="EMBL" id="SDZ91631.1"/>
    </source>
</evidence>
<keyword evidence="3" id="KW-1185">Reference proteome</keyword>
<dbReference type="Gene3D" id="2.30.42.10">
    <property type="match status" value="1"/>
</dbReference>
<protein>
    <submittedName>
        <fullName evidence="2">Peptidase family S41</fullName>
    </submittedName>
</protein>
<gene>
    <name evidence="2" type="ORF">SAMN05192529_10458</name>
</gene>
<dbReference type="InterPro" id="IPR029045">
    <property type="entry name" value="ClpP/crotonase-like_dom_sf"/>
</dbReference>
<dbReference type="PROSITE" id="PS51257">
    <property type="entry name" value="PROKAR_LIPOPROTEIN"/>
    <property type="match status" value="1"/>
</dbReference>
<reference evidence="2 3" key="1">
    <citation type="submission" date="2016-10" db="EMBL/GenBank/DDBJ databases">
        <authorList>
            <person name="de Groot N.N."/>
        </authorList>
    </citation>
    <scope>NUCLEOTIDE SEQUENCE [LARGE SCALE GENOMIC DNA]</scope>
    <source>
        <strain evidence="2 3">Vu-144</strain>
    </source>
</reference>
<dbReference type="Gene3D" id="3.90.226.10">
    <property type="entry name" value="2-enoyl-CoA Hydratase, Chain A, domain 1"/>
    <property type="match status" value="1"/>
</dbReference>
<dbReference type="Proteomes" id="UP000199041">
    <property type="component" value="Unassembled WGS sequence"/>
</dbReference>
<evidence type="ECO:0000313" key="3">
    <source>
        <dbReference type="Proteomes" id="UP000199041"/>
    </source>
</evidence>
<sequence length="596" mass="65753">MNNQRKLIVCLLLMVGVGFSFSCKKVIDNGSGDGTDSTSTDGYLGNYTFSNSKYDSLYMYAKAFYLWNSDLPTFQKFDPAGYKNGDSLKGLQNELYALTQIPINPETSEPYEYDSDYQGESKYSYMLLTADNTGGGNSSFVVKPNTQSFTLDGYGNDLGIHFGFTNPYAVDSAGDYILKNGERTYDQDTVITVLKYVDNGSPAQKAGLKRGDIIYKMNGEAKGYNDFSSSSALNTYYNDILDGTSLDIVTVDSLYPKSGKRKETTSKLTKKQYDFNPVILDSVISLPGGIKVGYLVLEGFTQLDNAKAPLDKALAKFAGVSDLVVDLRYNGGGAVETSEYLANAFVASGNDGKTLFSMNYNDSLKDESTYSSFLKSVLKSQKLYNDDGVTPSGKTTLDIDYSVSGNTEKVAKSGSIKTTNNRIFFIVGGGTASASELLINALKPYNNVVLVGAWYAETPEVDADNNYEIRTYGKPVGFFDLRLGDYTMYMSMFQSLNADSEGDYYNGFLTDALGYDDVLTDFAKSEDPYESLNRILQSLDDTYKVPGASSRVGLHTSFKSRRIESNAVLRQSLNSFEKAQNERNFKPMVRKTFRLK</sequence>
<accession>A0A1H3WY14</accession>
<feature type="domain" description="Tail specific protease" evidence="1">
    <location>
        <begin position="291"/>
        <end position="452"/>
    </location>
</feature>
<dbReference type="InterPro" id="IPR036034">
    <property type="entry name" value="PDZ_sf"/>
</dbReference>
<dbReference type="EMBL" id="FNQY01000004">
    <property type="protein sequence ID" value="SDZ91631.1"/>
    <property type="molecule type" value="Genomic_DNA"/>
</dbReference>
<dbReference type="AlphaFoldDB" id="A0A1H3WY14"/>
<dbReference type="InterPro" id="IPR005151">
    <property type="entry name" value="Tail-specific_protease"/>
</dbReference>
<name>A0A1H3WY14_9BACT</name>
<proteinExistence type="predicted"/>